<sequence>MKKTAFTLLAATLMTTGLAGTAGAAAKPIALPDLKNKETVSQLKKGTYAVKGVKLNTTYAQAVKVLGTPINEYEIRSDEWAMVDASYGPVSFTAGEENRHAEISQMKLQSFLFDSTKKPVKLKDIQKNLGKSSFTDFYDNETKNIKDDFLTRTYGHLTINFERPTGEWTVSGYSTDYEGAEKVDPSQLKDADIKDPTIANIKAMTKGDYQLFGVKPGMSKAEVLTKIGDSSSDDIIRVKGKVKAVSATYGQSMNLVLSYNVPAGNQLKSLRYELQGDKELKLTDLEKHLGKATTVKNSSYTNEDGTEKFKVYTTTRTYGKHLTVNAEKSGKAFIVQSVSYQ</sequence>
<dbReference type="AlphaFoldDB" id="A0A4R6C039"/>
<evidence type="ECO:0000256" key="1">
    <source>
        <dbReference type="SAM" id="SignalP"/>
    </source>
</evidence>
<keyword evidence="1" id="KW-0732">Signal</keyword>
<dbReference type="RefSeq" id="WP_133451493.1">
    <property type="nucleotide sequence ID" value="NZ_SCWF01000004.1"/>
</dbReference>
<reference evidence="2 3" key="1">
    <citation type="submission" date="2019-01" db="EMBL/GenBank/DDBJ databases">
        <title>Draft genome sequences of the type strains of six Macrococcus species.</title>
        <authorList>
            <person name="Mazhar S."/>
            <person name="Altermann E."/>
            <person name="Hill C."/>
            <person name="Mcauliffe O."/>
        </authorList>
    </citation>
    <scope>NUCLEOTIDE SEQUENCE [LARGE SCALE GENOMIC DNA]</scope>
    <source>
        <strain evidence="2 3">ATCC 51825</strain>
    </source>
</reference>
<gene>
    <name evidence="2" type="ORF">ERX55_05020</name>
</gene>
<organism evidence="2 3">
    <name type="scientific">Macrococcus bovicus</name>
    <dbReference type="NCBI Taxonomy" id="69968"/>
    <lineage>
        <taxon>Bacteria</taxon>
        <taxon>Bacillati</taxon>
        <taxon>Bacillota</taxon>
        <taxon>Bacilli</taxon>
        <taxon>Bacillales</taxon>
        <taxon>Staphylococcaceae</taxon>
        <taxon>Macrococcus</taxon>
    </lineage>
</organism>
<proteinExistence type="predicted"/>
<feature type="chain" id="PRO_5020644546" evidence="1">
    <location>
        <begin position="25"/>
        <end position="341"/>
    </location>
</feature>
<dbReference type="EMBL" id="SCWF01000004">
    <property type="protein sequence ID" value="TDM14306.1"/>
    <property type="molecule type" value="Genomic_DNA"/>
</dbReference>
<name>A0A4R6C039_9STAP</name>
<accession>A0A4R6C039</accession>
<evidence type="ECO:0000313" key="3">
    <source>
        <dbReference type="Proteomes" id="UP000294843"/>
    </source>
</evidence>
<evidence type="ECO:0000313" key="2">
    <source>
        <dbReference type="EMBL" id="TDM14306.1"/>
    </source>
</evidence>
<protein>
    <submittedName>
        <fullName evidence="2">Uncharacterized protein</fullName>
    </submittedName>
</protein>
<dbReference type="Proteomes" id="UP000294843">
    <property type="component" value="Unassembled WGS sequence"/>
</dbReference>
<comment type="caution">
    <text evidence="2">The sequence shown here is derived from an EMBL/GenBank/DDBJ whole genome shotgun (WGS) entry which is preliminary data.</text>
</comment>
<keyword evidence="3" id="KW-1185">Reference proteome</keyword>
<feature type="signal peptide" evidence="1">
    <location>
        <begin position="1"/>
        <end position="24"/>
    </location>
</feature>
<dbReference type="OrthoDB" id="2417658at2"/>